<evidence type="ECO:0000313" key="2">
    <source>
        <dbReference type="EMBL" id="KAK9754192.1"/>
    </source>
</evidence>
<feature type="region of interest" description="Disordered" evidence="1">
    <location>
        <begin position="1163"/>
        <end position="1191"/>
    </location>
</feature>
<keyword evidence="3" id="KW-1185">Reference proteome</keyword>
<feature type="compositionally biased region" description="Polar residues" evidence="1">
    <location>
        <begin position="308"/>
        <end position="321"/>
    </location>
</feature>
<organism evidence="2 3">
    <name type="scientific">Popillia japonica</name>
    <name type="common">Japanese beetle</name>
    <dbReference type="NCBI Taxonomy" id="7064"/>
    <lineage>
        <taxon>Eukaryota</taxon>
        <taxon>Metazoa</taxon>
        <taxon>Ecdysozoa</taxon>
        <taxon>Arthropoda</taxon>
        <taxon>Hexapoda</taxon>
        <taxon>Insecta</taxon>
        <taxon>Pterygota</taxon>
        <taxon>Neoptera</taxon>
        <taxon>Endopterygota</taxon>
        <taxon>Coleoptera</taxon>
        <taxon>Polyphaga</taxon>
        <taxon>Scarabaeiformia</taxon>
        <taxon>Scarabaeidae</taxon>
        <taxon>Rutelinae</taxon>
        <taxon>Popillia</taxon>
    </lineage>
</organism>
<protein>
    <submittedName>
        <fullName evidence="2">Uncharacterized protein</fullName>
    </submittedName>
</protein>
<accession>A0AAW1N4E0</accession>
<gene>
    <name evidence="2" type="ORF">QE152_g1662</name>
</gene>
<reference evidence="2 3" key="1">
    <citation type="journal article" date="2024" name="BMC Genomics">
        <title>De novo assembly and annotation of Popillia japonica's genome with initial clues to its potential as an invasive pest.</title>
        <authorList>
            <person name="Cucini C."/>
            <person name="Boschi S."/>
            <person name="Funari R."/>
            <person name="Cardaioli E."/>
            <person name="Iannotti N."/>
            <person name="Marturano G."/>
            <person name="Paoli F."/>
            <person name="Bruttini M."/>
            <person name="Carapelli A."/>
            <person name="Frati F."/>
            <person name="Nardi F."/>
        </authorList>
    </citation>
    <scope>NUCLEOTIDE SEQUENCE [LARGE SCALE GENOMIC DNA]</scope>
    <source>
        <strain evidence="2">DMR45628</strain>
    </source>
</reference>
<feature type="region of interest" description="Disordered" evidence="1">
    <location>
        <begin position="589"/>
        <end position="611"/>
    </location>
</feature>
<dbReference type="EMBL" id="JASPKY010000009">
    <property type="protein sequence ID" value="KAK9754192.1"/>
    <property type="molecule type" value="Genomic_DNA"/>
</dbReference>
<name>A0AAW1N4E0_POPJA</name>
<feature type="compositionally biased region" description="Basic residues" evidence="1">
    <location>
        <begin position="1"/>
        <end position="10"/>
    </location>
</feature>
<evidence type="ECO:0000256" key="1">
    <source>
        <dbReference type="SAM" id="MobiDB-lite"/>
    </source>
</evidence>
<feature type="region of interest" description="Disordered" evidence="1">
    <location>
        <begin position="71"/>
        <end position="106"/>
    </location>
</feature>
<evidence type="ECO:0000313" key="3">
    <source>
        <dbReference type="Proteomes" id="UP001458880"/>
    </source>
</evidence>
<feature type="region of interest" description="Disordered" evidence="1">
    <location>
        <begin position="1294"/>
        <end position="1326"/>
    </location>
</feature>
<feature type="region of interest" description="Disordered" evidence="1">
    <location>
        <begin position="304"/>
        <end position="341"/>
    </location>
</feature>
<sequence length="1909" mass="213401">MRAARRKCLKQGRDDSQHQQRAAKLKTQQRHLSENFKSRSAASMLTTFRSDDSNDVVPVCRDLDSDKEIVEATLPKKKSDRATTEKATHGGGGGGAGATPRMNRSPKYTNKRLKQQLIASGVEGDSDTSRCHVCKQSLGSTENDEHNIPLETMQTAIEKVLAQKGCSTNRCLLAFLDESYELNAKNAHYIYHGMLHPKCEPYIAKHLNLSECDVEIVENVTEDGGCIIRKQQHKQIKQHSFKNAASNRIRYDQTVRSGHRSDKNKLYIGGKQHQNQLQNGNSTNNNGLNLKISGDSRCKLTKDDASKIVSSDTRSKTTPSQFHGGRKSKERRLPGVAGSQKGAKYSVVRILPTKLPESNQIQKVQSEKTYGSKIKKNRHFSCADVQQLTETETIEDRVETGCGEQTNINEQSSNAAKESFFPDYLKPFTNFHHLDPLTTVANEESGQGGVTAGHVRCYSTYWCFPEVTESSTSKDSGDPKSSTKQSPSTSVSSPTPNTNSTELSAYKIKSDGALKREKSPLEFVGATSTASNDHEMIFFNEKLTLETTSSDIRGVSESSLTTLVGAPSDVIDVDDEIEELERLRCLDDSRAKYDGGNDDDDGRENEAADAGWDEVRSLERRGGVTDIKSYSSVDEEAEDWRENLEQFFTNTRRQQLLTQDVKETEKIDVDDWKRFSAKNFESKVAAIRFDSSWGTANVDGQLPTKSEDLPQEAVTVEIPAKKRQDKIELHYDNRVISSAISSEYDVHERSDETVVSPSDTDNCMSVVEKGIEIAIEEPLDDVSMLNDIPTMDGEEHLVKSTILNEHTDSFLEQVQLQKKCDIVGGGSAAAAATSNAAGSYSGPNRMILIRKTDDMSADNFVMKKPIRANEIIRKKKDEKAINWKLYMAHRCLQLSDNMNTEDYVHGSRSSRRREEICCIRKRTALHVQQRNIAKRSNETKADFRRKRSAEIGENMKNSYRYSGLRFEECEDTVNIDDLIAKDKQTSQRVNFVDRVYVVKDEATACCAADDGHKPKIGDEKDENLAEWQAYIEDGSSSSSGNVPNELEAKIIEQVVEEEEEPIKDDDDILSSLKTEFVDSPTRTATKSFLEMIDIKDFVRVEAAVTKRCVERNDADSDRRIEVDASEDNSVRVHEIGSVNAEFADIDSELDKLEEELSRDTDVLCDNRPDINAKNAEQGHGRQSDSSEEVDIREMYDYDVETDLFENRIEHEGYPPDDVKCCNAIVEEKGKSPEQATRSEEPFHVDDIVLNGPENLPDGCPRDDIPMEDGGKCCFDTANVLDQIVERGFSQSEVADTDTVSRLDCDDNAGWPLEQQKGESSTTSMMEDDVDTVADSGFSHVRVDEASCNYNLQSGDNNSPNLPDDYNDSFSVDSIDGTSPDLSIGRRRSSHGGGESEGIILGDDVEDSKSEEQTTTTTTNSYDRSDYQDADLPDIEDEEITDGVFYDTASESYIVSNINNHTNSIVAVHPDEDSSLMKIEVQKHLEKIISENCFGIISPSHNIVGGGKKNASQKSVHFNIGLDDDEISSATVVPADFRDESKSWASLNTIYHVEKENPQAAAFIESTSDMNCLNRAEFIEKELNEKISLIEGVAASEVAIEKAEGESLDEQNPYGTNATKESYKGSDAIEKAEGESLDEQNPYGTNATKESYKGSDKNVIVMQVDSHSVSAFNQRFEKILYDCNMEEDESDQIILEVSKESSKETIVSAKTDEMCEEIKMSEKEDYDEICKGVKLTQYVMENNDDPDGDSHRSSVVEDLLTENRSHLEHVRENASASGEMKKTVLISRNVKIDDKDDECMLLQHDVEKAVDGTKKSSKKTFPSVNKLGKKVKKDSNLFPINTDDLLFLSYLNGSDDNLPFRLVVTHIHTDILCIYIRCKYIGTLPFKRRQTNDMHTYILQQNKNKENGKK</sequence>
<feature type="region of interest" description="Disordered" evidence="1">
    <location>
        <begin position="1"/>
        <end position="34"/>
    </location>
</feature>
<feature type="compositionally biased region" description="Polar residues" evidence="1">
    <location>
        <begin position="1349"/>
        <end position="1360"/>
    </location>
</feature>
<dbReference type="Proteomes" id="UP001458880">
    <property type="component" value="Unassembled WGS sequence"/>
</dbReference>
<feature type="compositionally biased region" description="Polar residues" evidence="1">
    <location>
        <begin position="1367"/>
        <end position="1380"/>
    </location>
</feature>
<proteinExistence type="predicted"/>
<feature type="region of interest" description="Disordered" evidence="1">
    <location>
        <begin position="469"/>
        <end position="504"/>
    </location>
</feature>
<comment type="caution">
    <text evidence="2">The sequence shown here is derived from an EMBL/GenBank/DDBJ whole genome shotgun (WGS) entry which is preliminary data.</text>
</comment>
<feature type="region of interest" description="Disordered" evidence="1">
    <location>
        <begin position="1349"/>
        <end position="1428"/>
    </location>
</feature>
<feature type="compositionally biased region" description="Low complexity" evidence="1">
    <location>
        <begin position="479"/>
        <end position="501"/>
    </location>
</feature>
<feature type="region of interest" description="Disordered" evidence="1">
    <location>
        <begin position="1603"/>
        <end position="1624"/>
    </location>
</feature>